<organism evidence="8 9">
    <name type="scientific">Zostera marina</name>
    <name type="common">Eelgrass</name>
    <dbReference type="NCBI Taxonomy" id="29655"/>
    <lineage>
        <taxon>Eukaryota</taxon>
        <taxon>Viridiplantae</taxon>
        <taxon>Streptophyta</taxon>
        <taxon>Embryophyta</taxon>
        <taxon>Tracheophyta</taxon>
        <taxon>Spermatophyta</taxon>
        <taxon>Magnoliopsida</taxon>
        <taxon>Liliopsida</taxon>
        <taxon>Zosteraceae</taxon>
        <taxon>Zostera</taxon>
    </lineage>
</organism>
<evidence type="ECO:0000256" key="2">
    <source>
        <dbReference type="ARBA" id="ARBA00008085"/>
    </source>
</evidence>
<dbReference type="STRING" id="29655.A0A0K9NVP6"/>
<feature type="domain" description="GTP cyclohydrolase I" evidence="7">
    <location>
        <begin position="270"/>
        <end position="456"/>
    </location>
</feature>
<comment type="caution">
    <text evidence="8">The sequence shown here is derived from an EMBL/GenBank/DDBJ whole genome shotgun (WGS) entry which is preliminary data.</text>
</comment>
<reference evidence="9" key="1">
    <citation type="journal article" date="2016" name="Nature">
        <title>The genome of the seagrass Zostera marina reveals angiosperm adaptation to the sea.</title>
        <authorList>
            <person name="Olsen J.L."/>
            <person name="Rouze P."/>
            <person name="Verhelst B."/>
            <person name="Lin Y.-C."/>
            <person name="Bayer T."/>
            <person name="Collen J."/>
            <person name="Dattolo E."/>
            <person name="De Paoli E."/>
            <person name="Dittami S."/>
            <person name="Maumus F."/>
            <person name="Michel G."/>
            <person name="Kersting A."/>
            <person name="Lauritano C."/>
            <person name="Lohaus R."/>
            <person name="Toepel M."/>
            <person name="Tonon T."/>
            <person name="Vanneste K."/>
            <person name="Amirebrahimi M."/>
            <person name="Brakel J."/>
            <person name="Bostroem C."/>
            <person name="Chovatia M."/>
            <person name="Grimwood J."/>
            <person name="Jenkins J.W."/>
            <person name="Jueterbock A."/>
            <person name="Mraz A."/>
            <person name="Stam W.T."/>
            <person name="Tice H."/>
            <person name="Bornberg-Bauer E."/>
            <person name="Green P.J."/>
            <person name="Pearson G.A."/>
            <person name="Procaccini G."/>
            <person name="Duarte C.M."/>
            <person name="Schmutz J."/>
            <person name="Reusch T.B.H."/>
            <person name="Van de Peer Y."/>
        </authorList>
    </citation>
    <scope>NUCLEOTIDE SEQUENCE [LARGE SCALE GENOMIC DNA]</scope>
    <source>
        <strain evidence="9">cv. Finnish</strain>
    </source>
</reference>
<dbReference type="Gene3D" id="1.10.286.10">
    <property type="match status" value="2"/>
</dbReference>
<evidence type="ECO:0000256" key="5">
    <source>
        <dbReference type="ARBA" id="ARBA00022801"/>
    </source>
</evidence>
<dbReference type="GO" id="GO:0006729">
    <property type="term" value="P:tetrahydrobiopterin biosynthetic process"/>
    <property type="evidence" value="ECO:0000318"/>
    <property type="project" value="GO_Central"/>
</dbReference>
<dbReference type="Pfam" id="PF01227">
    <property type="entry name" value="GTP_cyclohydroI"/>
    <property type="match status" value="2"/>
</dbReference>
<dbReference type="GO" id="GO:0005525">
    <property type="term" value="F:GTP binding"/>
    <property type="evidence" value="ECO:0000318"/>
    <property type="project" value="GO_Central"/>
</dbReference>
<evidence type="ECO:0000256" key="1">
    <source>
        <dbReference type="ARBA" id="ARBA00005080"/>
    </source>
</evidence>
<evidence type="ECO:0000313" key="9">
    <source>
        <dbReference type="Proteomes" id="UP000036987"/>
    </source>
</evidence>
<evidence type="ECO:0000256" key="3">
    <source>
        <dbReference type="ARBA" id="ARBA00012715"/>
    </source>
</evidence>
<dbReference type="InterPro" id="IPR001474">
    <property type="entry name" value="GTP_CycHdrlase_I"/>
</dbReference>
<dbReference type="Proteomes" id="UP000036987">
    <property type="component" value="Unassembled WGS sequence"/>
</dbReference>
<dbReference type="OMA" id="KVQCHVG"/>
<dbReference type="GO" id="GO:0046654">
    <property type="term" value="P:tetrahydrofolate biosynthetic process"/>
    <property type="evidence" value="ECO:0007669"/>
    <property type="project" value="InterPro"/>
</dbReference>
<dbReference type="InterPro" id="IPR020602">
    <property type="entry name" value="GTP_CycHdrlase_I_dom"/>
</dbReference>
<dbReference type="InterPro" id="IPR043134">
    <property type="entry name" value="GTP-CH-I_N"/>
</dbReference>
<protein>
    <recommendedName>
        <fullName evidence="4">GTP cyclohydrolase 1</fullName>
        <ecNumber evidence="3">3.5.4.16</ecNumber>
    </recommendedName>
    <alternativeName>
        <fullName evidence="6">GTP cyclohydrolase I</fullName>
    </alternativeName>
</protein>
<dbReference type="SUPFAM" id="SSF55620">
    <property type="entry name" value="Tetrahydrobiopterin biosynthesis enzymes-like"/>
    <property type="match status" value="2"/>
</dbReference>
<dbReference type="GO" id="GO:0003934">
    <property type="term" value="F:GTP cyclohydrolase I activity"/>
    <property type="evidence" value="ECO:0000318"/>
    <property type="project" value="GO_Central"/>
</dbReference>
<dbReference type="GO" id="GO:0008270">
    <property type="term" value="F:zinc ion binding"/>
    <property type="evidence" value="ECO:0000318"/>
    <property type="project" value="GO_Central"/>
</dbReference>
<accession>A0A0K9NVP6</accession>
<evidence type="ECO:0000313" key="8">
    <source>
        <dbReference type="EMBL" id="KMZ60834.1"/>
    </source>
</evidence>
<dbReference type="EC" id="3.5.4.16" evidence="3"/>
<dbReference type="OrthoDB" id="4966at2759"/>
<sequence length="461" mass="50646">MGALELENGGVIVPCCFDDDEEEVEEYGSGSQGSVEEAVEVLLRGLGEDIRREGIKKTPFRVAKAFRDGTKGYKQSVDDIVQGALFPESGLNSAKGHAGGSGGLVVVRDINLFSYCESCLLPFRLVCHVGYVPSGQRVVGLSKLARVADVFSKRLQSPQRLAHEICSALQTSINPGGVAVVLQCWHIQMVSDGESIKSSQNWSSVHVRSTSGTFDVQKSDLLEDFLTLLKFQGMRSSSSNHTNGRVIKPWCPMLSSTLSLSPCTAPPMIRAVTSIIRSIGENPNRNELVGTPLRFVQWLMQFKKSSLGINLNGMITNQNDKCFDLEPVLDMFSELNIPFCAQCEHHLLPFHGVVHIGYYRSKIQDAAIGIGCYDRRLMNLIVQFYGCKLQVQERLTRQIAETVFGIYNKGVMVVVEADHVCMISRGVEKLGSNTATVATLGLFLVDSDAKSKFLKNVVECK</sequence>
<dbReference type="Gene3D" id="3.30.1130.10">
    <property type="match status" value="2"/>
</dbReference>
<keyword evidence="5 8" id="KW-0378">Hydrolase</keyword>
<evidence type="ECO:0000256" key="6">
    <source>
        <dbReference type="ARBA" id="ARBA00030854"/>
    </source>
</evidence>
<gene>
    <name evidence="8" type="ORF">ZOSMA_56G00650</name>
</gene>
<dbReference type="InterPro" id="IPR043133">
    <property type="entry name" value="GTP-CH-I_C/QueF"/>
</dbReference>
<evidence type="ECO:0000256" key="4">
    <source>
        <dbReference type="ARBA" id="ARBA00017272"/>
    </source>
</evidence>
<dbReference type="EMBL" id="LFYR01001565">
    <property type="protein sequence ID" value="KMZ60834.1"/>
    <property type="molecule type" value="Genomic_DNA"/>
</dbReference>
<feature type="domain" description="GTP cyclohydrolase I" evidence="7">
    <location>
        <begin position="36"/>
        <end position="215"/>
    </location>
</feature>
<name>A0A0K9NVP6_ZOSMR</name>
<dbReference type="PANTHER" id="PTHR11109">
    <property type="entry name" value="GTP CYCLOHYDROLASE I"/>
    <property type="match status" value="1"/>
</dbReference>
<dbReference type="GO" id="GO:0005737">
    <property type="term" value="C:cytoplasm"/>
    <property type="evidence" value="ECO:0000318"/>
    <property type="project" value="GO_Central"/>
</dbReference>
<comment type="pathway">
    <text evidence="1">Cofactor biosynthesis; 7,8-dihydroneopterin triphosphate biosynthesis; 7,8-dihydroneopterin triphosphate from GTP: step 1/1.</text>
</comment>
<dbReference type="AlphaFoldDB" id="A0A0K9NVP6"/>
<evidence type="ECO:0000259" key="7">
    <source>
        <dbReference type="Pfam" id="PF01227"/>
    </source>
</evidence>
<dbReference type="PANTHER" id="PTHR11109:SF7">
    <property type="entry name" value="GTP CYCLOHYDROLASE 1"/>
    <property type="match status" value="1"/>
</dbReference>
<proteinExistence type="inferred from homology"/>
<keyword evidence="9" id="KW-1185">Reference proteome</keyword>
<comment type="similarity">
    <text evidence="2">Belongs to the GTP cyclohydrolase I family.</text>
</comment>
<dbReference type="UniPathway" id="UPA00848">
    <property type="reaction ID" value="UER00151"/>
</dbReference>